<evidence type="ECO:0000313" key="3">
    <source>
        <dbReference type="Proteomes" id="UP000054559"/>
    </source>
</evidence>
<evidence type="ECO:0000256" key="1">
    <source>
        <dbReference type="SAM" id="MobiDB-lite"/>
    </source>
</evidence>
<feature type="compositionally biased region" description="Polar residues" evidence="1">
    <location>
        <begin position="133"/>
        <end position="142"/>
    </location>
</feature>
<feature type="region of interest" description="Disordered" evidence="1">
    <location>
        <begin position="395"/>
        <end position="438"/>
    </location>
</feature>
<feature type="region of interest" description="Disordered" evidence="1">
    <location>
        <begin position="95"/>
        <end position="175"/>
    </location>
</feature>
<dbReference type="OrthoDB" id="4525213at2759"/>
<dbReference type="EMBL" id="DS268123">
    <property type="protein sequence ID" value="KMU79493.1"/>
    <property type="molecule type" value="Genomic_DNA"/>
</dbReference>
<gene>
    <name evidence="2" type="ORF">CISG_01911</name>
</gene>
<proteinExistence type="predicted"/>
<sequence>MAPKWPQVNNGPEHINEHATYLREACHQLQAVDKGRQNQIPWNIVQKYLESTIALAGKVLQQPALSEILHHAQDAAKCTQIIQKDVSIIKNSWRQSSHNLGTGGRQRPHATSAGPQQHAYHQDPTHCHGIQRPSDNSQTQRPWNRPTLPGALRGQDKTASRDIHPKPHGHQVGGGVAAHQLKSGDIQVFTSSTAGAAKLKENRQWVSSLGEHAEVIVPTYGVIAHGISTSTINVKDQKATIQQILADNYTVIPKADISFVGWLTRESPNKRASSIVVEFTDPEMANAIIYAGMVWDGQIHTCQLYDRACRVKQCFRCYNYGHISTQCDAAQACGYCAELHETKTCPQKGAASFTPRCTVCKGAHTAWSNSCPARKKEMGRIEQAKQVRNTYWPMVPKAKPLDKSPENNNPRKRARQAREPTPDKIITIESPREEYPDHEAITQEPAQAPGRSSLQELQTPQDTTPVQALNHMAYWALWLRSHWILPWVHRSSIV</sequence>
<protein>
    <recommendedName>
        <fullName evidence="4">CCHC-type domain-containing protein</fullName>
    </recommendedName>
</protein>
<dbReference type="STRING" id="454286.A0A0J8R6W9"/>
<evidence type="ECO:0000313" key="2">
    <source>
        <dbReference type="EMBL" id="KMU79493.1"/>
    </source>
</evidence>
<evidence type="ECO:0008006" key="4">
    <source>
        <dbReference type="Google" id="ProtNLM"/>
    </source>
</evidence>
<accession>A0A0J8R6W9</accession>
<organism evidence="2 3">
    <name type="scientific">Coccidioides immitis RMSCC 3703</name>
    <dbReference type="NCBI Taxonomy" id="454286"/>
    <lineage>
        <taxon>Eukaryota</taxon>
        <taxon>Fungi</taxon>
        <taxon>Dikarya</taxon>
        <taxon>Ascomycota</taxon>
        <taxon>Pezizomycotina</taxon>
        <taxon>Eurotiomycetes</taxon>
        <taxon>Eurotiomycetidae</taxon>
        <taxon>Onygenales</taxon>
        <taxon>Onygenaceae</taxon>
        <taxon>Coccidioides</taxon>
    </lineage>
</organism>
<name>A0A0J8R6W9_COCIT</name>
<reference evidence="3" key="1">
    <citation type="journal article" date="2010" name="Genome Res.">
        <title>Population genomic sequencing of Coccidioides fungi reveals recent hybridization and transposon control.</title>
        <authorList>
            <person name="Neafsey D.E."/>
            <person name="Barker B.M."/>
            <person name="Sharpton T.J."/>
            <person name="Stajich J.E."/>
            <person name="Park D.J."/>
            <person name="Whiston E."/>
            <person name="Hung C.-Y."/>
            <person name="McMahan C."/>
            <person name="White J."/>
            <person name="Sykes S."/>
            <person name="Heiman D."/>
            <person name="Young S."/>
            <person name="Zeng Q."/>
            <person name="Abouelleil A."/>
            <person name="Aftuck L."/>
            <person name="Bessette D."/>
            <person name="Brown A."/>
            <person name="FitzGerald M."/>
            <person name="Lui A."/>
            <person name="Macdonald J.P."/>
            <person name="Priest M."/>
            <person name="Orbach M.J."/>
            <person name="Galgiani J.N."/>
            <person name="Kirkland T.N."/>
            <person name="Cole G.T."/>
            <person name="Birren B.W."/>
            <person name="Henn M.R."/>
            <person name="Taylor J.W."/>
            <person name="Rounsley S.D."/>
        </authorList>
    </citation>
    <scope>NUCLEOTIDE SEQUENCE [LARGE SCALE GENOMIC DNA]</scope>
    <source>
        <strain evidence="3">RMSCC 3703</strain>
    </source>
</reference>
<dbReference type="AlphaFoldDB" id="A0A0J8R6W9"/>
<feature type="compositionally biased region" description="Basic and acidic residues" evidence="1">
    <location>
        <begin position="154"/>
        <end position="165"/>
    </location>
</feature>
<dbReference type="Proteomes" id="UP000054559">
    <property type="component" value="Unassembled WGS sequence"/>
</dbReference>